<evidence type="ECO:0000313" key="2">
    <source>
        <dbReference type="EMBL" id="BDZ53443.1"/>
    </source>
</evidence>
<protein>
    <recommendedName>
        <fullName evidence="1">DUF559 domain-containing protein</fullName>
    </recommendedName>
</protein>
<gene>
    <name evidence="2" type="ORF">GCM10025870_05160</name>
</gene>
<sequence>MYAVADLPDEVRAAAAHGGALTCAPRLRFAGLWLLAEQHGVHVAIPGRGRMFEHVGCVCVTHRADAPARGGMVPVVHALAHLRRCAGAEDFVVALESALRLGVLEEPGRAALRALVPKHAWALVDDARTDADSGLESLLRHRLNRLGISLQSQVSIPGVGRVDFVLGDRLILEVDGRDNHDGPSKRHRDLVRDSVAAAHGFDTLRFDYAMVVHDWPVVEAAILGKVERNLHLRRPYVG</sequence>
<organism evidence="2 3">
    <name type="scientific">Agromyces marinus</name>
    <dbReference type="NCBI Taxonomy" id="1389020"/>
    <lineage>
        <taxon>Bacteria</taxon>
        <taxon>Bacillati</taxon>
        <taxon>Actinomycetota</taxon>
        <taxon>Actinomycetes</taxon>
        <taxon>Micrococcales</taxon>
        <taxon>Microbacteriaceae</taxon>
        <taxon>Agromyces</taxon>
    </lineage>
</organism>
<dbReference type="SUPFAM" id="SSF52980">
    <property type="entry name" value="Restriction endonuclease-like"/>
    <property type="match status" value="1"/>
</dbReference>
<keyword evidence="3" id="KW-1185">Reference proteome</keyword>
<name>A0ABM8GY73_9MICO</name>
<evidence type="ECO:0000259" key="1">
    <source>
        <dbReference type="Pfam" id="PF04480"/>
    </source>
</evidence>
<dbReference type="InterPro" id="IPR011335">
    <property type="entry name" value="Restrct_endonuc-II-like"/>
</dbReference>
<evidence type="ECO:0000313" key="3">
    <source>
        <dbReference type="Proteomes" id="UP001321477"/>
    </source>
</evidence>
<reference evidence="3" key="1">
    <citation type="journal article" date="2019" name="Int. J. Syst. Evol. Microbiol.">
        <title>The Global Catalogue of Microorganisms (GCM) 10K type strain sequencing project: providing services to taxonomists for standard genome sequencing and annotation.</title>
        <authorList>
            <consortium name="The Broad Institute Genomics Platform"/>
            <consortium name="The Broad Institute Genome Sequencing Center for Infectious Disease"/>
            <person name="Wu L."/>
            <person name="Ma J."/>
        </authorList>
    </citation>
    <scope>NUCLEOTIDE SEQUENCE [LARGE SCALE GENOMIC DNA]</scope>
    <source>
        <strain evidence="3">NBRC 109019</strain>
    </source>
</reference>
<accession>A0ABM8GY73</accession>
<dbReference type="Proteomes" id="UP001321477">
    <property type="component" value="Chromosome"/>
</dbReference>
<feature type="domain" description="DUF559" evidence="1">
    <location>
        <begin position="129"/>
        <end position="225"/>
    </location>
</feature>
<dbReference type="Gene3D" id="3.40.960.10">
    <property type="entry name" value="VSR Endonuclease"/>
    <property type="match status" value="1"/>
</dbReference>
<dbReference type="EMBL" id="AP027734">
    <property type="protein sequence ID" value="BDZ53443.1"/>
    <property type="molecule type" value="Genomic_DNA"/>
</dbReference>
<dbReference type="InterPro" id="IPR007569">
    <property type="entry name" value="DUF559"/>
</dbReference>
<dbReference type="Pfam" id="PF04480">
    <property type="entry name" value="DUF559"/>
    <property type="match status" value="1"/>
</dbReference>
<proteinExistence type="predicted"/>